<dbReference type="PANTHER" id="PTHR38687:SF1">
    <property type="entry name" value="CELL DIVISION PROTEIN DEDD"/>
    <property type="match status" value="1"/>
</dbReference>
<comment type="caution">
    <text evidence="3">The sequence shown here is derived from an EMBL/GenBank/DDBJ whole genome shotgun (WGS) entry which is preliminary data.</text>
</comment>
<feature type="domain" description="SPOR" evidence="2">
    <location>
        <begin position="91"/>
        <end position="169"/>
    </location>
</feature>
<evidence type="ECO:0000313" key="4">
    <source>
        <dbReference type="Proteomes" id="UP001501788"/>
    </source>
</evidence>
<dbReference type="PANTHER" id="PTHR38687">
    <property type="entry name" value="CELL DIVISION PROTEIN DEDD-RELATED"/>
    <property type="match status" value="1"/>
</dbReference>
<feature type="compositionally biased region" description="Low complexity" evidence="1">
    <location>
        <begin position="52"/>
        <end position="62"/>
    </location>
</feature>
<accession>A0ABP8L4S8</accession>
<evidence type="ECO:0000313" key="3">
    <source>
        <dbReference type="EMBL" id="GAA4422075.1"/>
    </source>
</evidence>
<reference evidence="4" key="1">
    <citation type="journal article" date="2019" name="Int. J. Syst. Evol. Microbiol.">
        <title>The Global Catalogue of Microorganisms (GCM) 10K type strain sequencing project: providing services to taxonomists for standard genome sequencing and annotation.</title>
        <authorList>
            <consortium name="The Broad Institute Genomics Platform"/>
            <consortium name="The Broad Institute Genome Sequencing Center for Infectious Disease"/>
            <person name="Wu L."/>
            <person name="Ma J."/>
        </authorList>
    </citation>
    <scope>NUCLEOTIDE SEQUENCE [LARGE SCALE GENOMIC DNA]</scope>
    <source>
        <strain evidence="4">JCM 31890</strain>
    </source>
</reference>
<organism evidence="3 4">
    <name type="scientific">Acidovorax lacteus</name>
    <dbReference type="NCBI Taxonomy" id="1924988"/>
    <lineage>
        <taxon>Bacteria</taxon>
        <taxon>Pseudomonadati</taxon>
        <taxon>Pseudomonadota</taxon>
        <taxon>Betaproteobacteria</taxon>
        <taxon>Burkholderiales</taxon>
        <taxon>Comamonadaceae</taxon>
        <taxon>Acidovorax</taxon>
    </lineage>
</organism>
<dbReference type="Proteomes" id="UP001501788">
    <property type="component" value="Unassembled WGS sequence"/>
</dbReference>
<gene>
    <name evidence="3" type="ORF">GCM10023090_12470</name>
</gene>
<feature type="compositionally biased region" description="Low complexity" evidence="1">
    <location>
        <begin position="25"/>
        <end position="45"/>
    </location>
</feature>
<sequence>MSQPKVQPHSPVQAAGILDGEEVVPSKPAAKQPAAAASLPAAGAQSRDSTKPAAPAAPVEPVRPTRQDDGQRARALLEGRGTDNANTGTASAEDARYVVQVGAFGDAEKVREVRAKLERSGLKTYTHAIDTKDGKRVRVRVGPFSSKAEADRAAARVKALDLPASVLSL</sequence>
<keyword evidence="4" id="KW-1185">Reference proteome</keyword>
<evidence type="ECO:0000256" key="1">
    <source>
        <dbReference type="SAM" id="MobiDB-lite"/>
    </source>
</evidence>
<name>A0ABP8L4S8_9BURK</name>
<feature type="compositionally biased region" description="Basic and acidic residues" evidence="1">
    <location>
        <begin position="63"/>
        <end position="81"/>
    </location>
</feature>
<dbReference type="InterPro" id="IPR052521">
    <property type="entry name" value="Cell_div_SPOR-domain"/>
</dbReference>
<dbReference type="InterPro" id="IPR007730">
    <property type="entry name" value="SPOR-like_dom"/>
</dbReference>
<dbReference type="EMBL" id="BAABEX010000007">
    <property type="protein sequence ID" value="GAA4422075.1"/>
    <property type="molecule type" value="Genomic_DNA"/>
</dbReference>
<protein>
    <recommendedName>
        <fullName evidence="2">SPOR domain-containing protein</fullName>
    </recommendedName>
</protein>
<dbReference type="Gene3D" id="3.30.70.1070">
    <property type="entry name" value="Sporulation related repeat"/>
    <property type="match status" value="1"/>
</dbReference>
<proteinExistence type="predicted"/>
<evidence type="ECO:0000259" key="2">
    <source>
        <dbReference type="PROSITE" id="PS51724"/>
    </source>
</evidence>
<dbReference type="SUPFAM" id="SSF110997">
    <property type="entry name" value="Sporulation related repeat"/>
    <property type="match status" value="1"/>
</dbReference>
<feature type="region of interest" description="Disordered" evidence="1">
    <location>
        <begin position="1"/>
        <end position="91"/>
    </location>
</feature>
<dbReference type="Pfam" id="PF05036">
    <property type="entry name" value="SPOR"/>
    <property type="match status" value="1"/>
</dbReference>
<dbReference type="InterPro" id="IPR036680">
    <property type="entry name" value="SPOR-like_sf"/>
</dbReference>
<dbReference type="PROSITE" id="PS51724">
    <property type="entry name" value="SPOR"/>
    <property type="match status" value="1"/>
</dbReference>